<dbReference type="Proteomes" id="UP000271031">
    <property type="component" value="Unassembled WGS sequence"/>
</dbReference>
<proteinExistence type="predicted"/>
<evidence type="ECO:0000259" key="1">
    <source>
        <dbReference type="Pfam" id="PF07550"/>
    </source>
</evidence>
<dbReference type="Pfam" id="PF07550">
    <property type="entry name" value="Shr-like_HID"/>
    <property type="match status" value="1"/>
</dbReference>
<protein>
    <submittedName>
        <fullName evidence="2">DUF1533 domain-containing protein</fullName>
    </submittedName>
</protein>
<name>A0A3M8DWW5_9BACL</name>
<evidence type="ECO:0000313" key="3">
    <source>
        <dbReference type="Proteomes" id="UP000271031"/>
    </source>
</evidence>
<dbReference type="OrthoDB" id="9809583at2"/>
<dbReference type="SUPFAM" id="SSF49373">
    <property type="entry name" value="Invasin/intimin cell-adhesion fragments"/>
    <property type="match status" value="1"/>
</dbReference>
<comment type="caution">
    <text evidence="2">The sequence shown here is derived from an EMBL/GenBank/DDBJ whole genome shotgun (WGS) entry which is preliminary data.</text>
</comment>
<feature type="domain" description="Heme-binding protein Shr-like Hb-interacting" evidence="1">
    <location>
        <begin position="5"/>
        <end position="86"/>
    </location>
</feature>
<dbReference type="InterPro" id="IPR011432">
    <property type="entry name" value="Shr-like_HID"/>
</dbReference>
<accession>A0A3M8DWW5</accession>
<evidence type="ECO:0000313" key="2">
    <source>
        <dbReference type="EMBL" id="RNB92673.1"/>
    </source>
</evidence>
<dbReference type="InterPro" id="IPR008964">
    <property type="entry name" value="Invasin/intimin_cell_adhesion"/>
</dbReference>
<organism evidence="2 3">
    <name type="scientific">Brevibacillus fluminis</name>
    <dbReference type="NCBI Taxonomy" id="511487"/>
    <lineage>
        <taxon>Bacteria</taxon>
        <taxon>Bacillati</taxon>
        <taxon>Bacillota</taxon>
        <taxon>Bacilli</taxon>
        <taxon>Bacillales</taxon>
        <taxon>Paenibacillaceae</taxon>
        <taxon>Brevibacillus</taxon>
    </lineage>
</organism>
<dbReference type="EMBL" id="RHHQ01000002">
    <property type="protein sequence ID" value="RNB92673.1"/>
    <property type="molecule type" value="Genomic_DNA"/>
</dbReference>
<dbReference type="AlphaFoldDB" id="A0A3M8DWW5"/>
<reference evidence="2 3" key="1">
    <citation type="submission" date="2018-10" db="EMBL/GenBank/DDBJ databases">
        <title>Phylogenomics of Brevibacillus.</title>
        <authorList>
            <person name="Dunlap C."/>
        </authorList>
    </citation>
    <scope>NUCLEOTIDE SEQUENCE [LARGE SCALE GENOMIC DNA]</scope>
    <source>
        <strain evidence="2 3">JCM 15716</strain>
    </source>
</reference>
<sequence>MGIALTADSTANNVDNPLEITFVDNANWETNVTAVSVDGIALATGKYSLSSGKLTIKQGVIQNAGDHTISVTATGYQPSVVTQTVTAGEAILANSSAVALSDTNSDDEFFTEVTLTAKDQYGNPVSGYQFKYALTVVQGEDPADTYKVDGLDVTENKGVTELQQLTDADGQVKLLIIYADTMGNTDELTYKIYLNDGTTMIPVTNL</sequence>
<gene>
    <name evidence="2" type="ORF">EDM56_00570</name>
</gene>
<keyword evidence="3" id="KW-1185">Reference proteome</keyword>
<dbReference type="RefSeq" id="WP_122915930.1">
    <property type="nucleotide sequence ID" value="NZ_RHHQ01000002.1"/>
</dbReference>